<dbReference type="InterPro" id="IPR013098">
    <property type="entry name" value="Ig_I-set"/>
</dbReference>
<dbReference type="SUPFAM" id="SSF48726">
    <property type="entry name" value="Immunoglobulin"/>
    <property type="match status" value="1"/>
</dbReference>
<evidence type="ECO:0000313" key="6">
    <source>
        <dbReference type="Proteomes" id="UP001162156"/>
    </source>
</evidence>
<dbReference type="Pfam" id="PF07679">
    <property type="entry name" value="I-set"/>
    <property type="match status" value="1"/>
</dbReference>
<dbReference type="GO" id="GO:0043025">
    <property type="term" value="C:neuronal cell body"/>
    <property type="evidence" value="ECO:0007669"/>
    <property type="project" value="TreeGrafter"/>
</dbReference>
<accession>A0AAV8WW18</accession>
<dbReference type="InterPro" id="IPR050958">
    <property type="entry name" value="Cell_Adh-Cytoskel_Orgn"/>
</dbReference>
<comment type="caution">
    <text evidence="5">The sequence shown here is derived from an EMBL/GenBank/DDBJ whole genome shotgun (WGS) entry which is preliminary data.</text>
</comment>
<dbReference type="Gene3D" id="2.60.40.10">
    <property type="entry name" value="Immunoglobulins"/>
    <property type="match status" value="1"/>
</dbReference>
<evidence type="ECO:0000256" key="2">
    <source>
        <dbReference type="ARBA" id="ARBA00023157"/>
    </source>
</evidence>
<evidence type="ECO:0000256" key="1">
    <source>
        <dbReference type="ARBA" id="ARBA00022729"/>
    </source>
</evidence>
<feature type="domain" description="Immunoglobulin I-set" evidence="4">
    <location>
        <begin position="3"/>
        <end position="79"/>
    </location>
</feature>
<dbReference type="Proteomes" id="UP001162156">
    <property type="component" value="Unassembled WGS sequence"/>
</dbReference>
<sequence>MEESESATFVAETEDVPLQINWLKDGKPIKESSAKYNFTADGKRYTLQILSCDSNDIGQYQAKAIGKKGETFAAFSLNVVPPGDL</sequence>
<dbReference type="GO" id="GO:0005886">
    <property type="term" value="C:plasma membrane"/>
    <property type="evidence" value="ECO:0007669"/>
    <property type="project" value="TreeGrafter"/>
</dbReference>
<dbReference type="InterPro" id="IPR036179">
    <property type="entry name" value="Ig-like_dom_sf"/>
</dbReference>
<dbReference type="EMBL" id="JANEYF010004530">
    <property type="protein sequence ID" value="KAJ8930908.1"/>
    <property type="molecule type" value="Genomic_DNA"/>
</dbReference>
<dbReference type="AlphaFoldDB" id="A0AAV8WW18"/>
<dbReference type="GO" id="GO:0007156">
    <property type="term" value="P:homophilic cell adhesion via plasma membrane adhesion molecules"/>
    <property type="evidence" value="ECO:0007669"/>
    <property type="project" value="TreeGrafter"/>
</dbReference>
<protein>
    <recommendedName>
        <fullName evidence="4">Immunoglobulin I-set domain-containing protein</fullName>
    </recommendedName>
</protein>
<evidence type="ECO:0000256" key="3">
    <source>
        <dbReference type="ARBA" id="ARBA00023319"/>
    </source>
</evidence>
<evidence type="ECO:0000313" key="5">
    <source>
        <dbReference type="EMBL" id="KAJ8930908.1"/>
    </source>
</evidence>
<dbReference type="GO" id="GO:0030424">
    <property type="term" value="C:axon"/>
    <property type="evidence" value="ECO:0007669"/>
    <property type="project" value="TreeGrafter"/>
</dbReference>
<dbReference type="PANTHER" id="PTHR45080:SF8">
    <property type="entry name" value="IG-LIKE DOMAIN-CONTAINING PROTEIN"/>
    <property type="match status" value="1"/>
</dbReference>
<gene>
    <name evidence="5" type="ORF">NQ314_016329</name>
</gene>
<reference evidence="5" key="1">
    <citation type="journal article" date="2023" name="Insect Mol. Biol.">
        <title>Genome sequencing provides insights into the evolution of gene families encoding plant cell wall-degrading enzymes in longhorned beetles.</title>
        <authorList>
            <person name="Shin N.R."/>
            <person name="Okamura Y."/>
            <person name="Kirsch R."/>
            <person name="Pauchet Y."/>
        </authorList>
    </citation>
    <scope>NUCLEOTIDE SEQUENCE</scope>
    <source>
        <strain evidence="5">RBIC_L_NR</strain>
    </source>
</reference>
<proteinExistence type="predicted"/>
<evidence type="ECO:0000259" key="4">
    <source>
        <dbReference type="Pfam" id="PF07679"/>
    </source>
</evidence>
<dbReference type="PANTHER" id="PTHR45080">
    <property type="entry name" value="CONTACTIN 5"/>
    <property type="match status" value="1"/>
</dbReference>
<keyword evidence="2" id="KW-1015">Disulfide bond</keyword>
<dbReference type="GO" id="GO:0008046">
    <property type="term" value="F:axon guidance receptor activity"/>
    <property type="evidence" value="ECO:0007669"/>
    <property type="project" value="TreeGrafter"/>
</dbReference>
<keyword evidence="6" id="KW-1185">Reference proteome</keyword>
<dbReference type="InterPro" id="IPR013783">
    <property type="entry name" value="Ig-like_fold"/>
</dbReference>
<keyword evidence="3" id="KW-0393">Immunoglobulin domain</keyword>
<organism evidence="5 6">
    <name type="scientific">Rhamnusium bicolor</name>
    <dbReference type="NCBI Taxonomy" id="1586634"/>
    <lineage>
        <taxon>Eukaryota</taxon>
        <taxon>Metazoa</taxon>
        <taxon>Ecdysozoa</taxon>
        <taxon>Arthropoda</taxon>
        <taxon>Hexapoda</taxon>
        <taxon>Insecta</taxon>
        <taxon>Pterygota</taxon>
        <taxon>Neoptera</taxon>
        <taxon>Endopterygota</taxon>
        <taxon>Coleoptera</taxon>
        <taxon>Polyphaga</taxon>
        <taxon>Cucujiformia</taxon>
        <taxon>Chrysomeloidea</taxon>
        <taxon>Cerambycidae</taxon>
        <taxon>Lepturinae</taxon>
        <taxon>Rhagiini</taxon>
        <taxon>Rhamnusium</taxon>
    </lineage>
</organism>
<name>A0AAV8WW18_9CUCU</name>
<keyword evidence="1" id="KW-0732">Signal</keyword>
<dbReference type="GO" id="GO:0050808">
    <property type="term" value="P:synapse organization"/>
    <property type="evidence" value="ECO:0007669"/>
    <property type="project" value="TreeGrafter"/>
</dbReference>